<evidence type="ECO:0000313" key="1">
    <source>
        <dbReference type="EMBL" id="AGI74224.1"/>
    </source>
</evidence>
<sequence>MMMINNGPRQLPEQFESASSNFLQNSEILTGTVDKIIQRILGLEFDPVMFAAPSFASTDVTKDAHEAMSTDASNLYFALSLSAKHLGVSDLLVSEAICAKLIAEDGSFDWPLAEQSTEFLCSQLCIRIINMNILGDPPGVSSSHNADRAMDVAIIAFATALWVYVERGKFSDTEPELLEMCCSVAEQKRNKITQNMAEEDRFLALFKYALETV</sequence>
<protein>
    <submittedName>
        <fullName evidence="1">Uncharacterized protein</fullName>
    </submittedName>
</protein>
<dbReference type="EMBL" id="CP003742">
    <property type="protein sequence ID" value="AGI74224.1"/>
    <property type="molecule type" value="Genomic_DNA"/>
</dbReference>
<accession>M9RNN1</accession>
<name>M9RNN1_9RHOB</name>
<keyword evidence="2" id="KW-1185">Reference proteome</keyword>
<proteinExistence type="predicted"/>
<dbReference type="KEGG" id="oar:OA238_c43280"/>
<dbReference type="Proteomes" id="UP000004688">
    <property type="component" value="Chromosome"/>
</dbReference>
<reference evidence="1 2" key="1">
    <citation type="journal article" date="2013" name="PLoS ONE">
        <title>Poles Apart: Arctic and Antarctic Octadecabacter strains Share High Genome Plasticity and a New Type of Xanthorhodopsin.</title>
        <authorList>
            <person name="Vollmers J."/>
            <person name="Voget S."/>
            <person name="Dietrich S."/>
            <person name="Gollnow K."/>
            <person name="Smits M."/>
            <person name="Meyer K."/>
            <person name="Brinkhoff T."/>
            <person name="Simon M."/>
            <person name="Daniel R."/>
        </authorList>
    </citation>
    <scope>NUCLEOTIDE SEQUENCE [LARGE SCALE GENOMIC DNA]</scope>
    <source>
        <strain evidence="1 2">238</strain>
    </source>
</reference>
<dbReference type="STRING" id="391616.OA238_c43280"/>
<gene>
    <name evidence="1" type="ORF">OA238_c43280</name>
</gene>
<organism evidence="1 2">
    <name type="scientific">Octadecabacter arcticus 238</name>
    <dbReference type="NCBI Taxonomy" id="391616"/>
    <lineage>
        <taxon>Bacteria</taxon>
        <taxon>Pseudomonadati</taxon>
        <taxon>Pseudomonadota</taxon>
        <taxon>Alphaproteobacteria</taxon>
        <taxon>Rhodobacterales</taxon>
        <taxon>Roseobacteraceae</taxon>
        <taxon>Octadecabacter</taxon>
    </lineage>
</organism>
<dbReference type="HOGENOM" id="CLU_1293250_0_0_5"/>
<dbReference type="AlphaFoldDB" id="M9RNN1"/>
<evidence type="ECO:0000313" key="2">
    <source>
        <dbReference type="Proteomes" id="UP000004688"/>
    </source>
</evidence>